<dbReference type="EMBL" id="CAJVPY010003882">
    <property type="protein sequence ID" value="CAG8604556.1"/>
    <property type="molecule type" value="Genomic_DNA"/>
</dbReference>
<name>A0A9N9CMS1_9GLOM</name>
<feature type="non-terminal residue" evidence="2">
    <location>
        <position position="642"/>
    </location>
</feature>
<sequence>MSEYSEYFKNISPISTASDLGFILDSKLEIFKPTENSLIQLAELMRPNRFEISDQDIFTELMELDESEISDQELDEFEPLNQSPLIVSELENLDSTELLLLTEPVELVTGSYFPSWLIAEHYVKEHGRQRGFAINRYRVSYYKNSNSSNQIMKKRTLSCKHAGIHKPKKTKLLDQQYNKELKKTNCKWYVNLSKPNNSSFVHVTCVQLEHNHELLVDNAKFATRFRKFDQPILAEIEHAVNLSNAIQKIKYDRQITGSDASQLLKFLLNQQKEELLIFVQPLINTNSCEPKGILTDMDLAIEAVCKHMSQNLPKRLKAKLRTANFKQFICDFWKMHNALCVDVFEQQFQALLKTYSSINRYLQDPLYSTRSTMSDDQNESYENLITTDNSEDIKDIEDYYNYQQIYLKSPLNSVERNSVKEIWQIVPYMIPSSYQHIIILNDGTHLYTCLLLVSNKIVCYYYFKLMIKSQNALFHPLQMPTRWLRDEVWTSVDFIFKELFIETSSKNLNQDIFQQTNLLLDIIIMFKKFRLKDNDQSGLDDIILAYISEKVAKLNNKIQLERENVFNKDINSNNIIKLPDSHVYNVDDIKDLTKYKVKSSNVVQKEIIYEELENAVSSSSDNTSGYKCRLYNKTGHYAPRCP</sequence>
<reference evidence="2" key="1">
    <citation type="submission" date="2021-06" db="EMBL/GenBank/DDBJ databases">
        <authorList>
            <person name="Kallberg Y."/>
            <person name="Tangrot J."/>
            <person name="Rosling A."/>
        </authorList>
    </citation>
    <scope>NUCLEOTIDE SEQUENCE</scope>
    <source>
        <strain evidence="2">MA453B</strain>
    </source>
</reference>
<evidence type="ECO:0000313" key="2">
    <source>
        <dbReference type="EMBL" id="CAG8604556.1"/>
    </source>
</evidence>
<dbReference type="PANTHER" id="PTHR47718">
    <property type="entry name" value="OS01G0519700 PROTEIN"/>
    <property type="match status" value="1"/>
</dbReference>
<dbReference type="OrthoDB" id="2399698at2759"/>
<dbReference type="InterPro" id="IPR004330">
    <property type="entry name" value="FAR1_DNA_bnd_dom"/>
</dbReference>
<protein>
    <submittedName>
        <fullName evidence="2">15906_t:CDS:1</fullName>
    </submittedName>
</protein>
<comment type="caution">
    <text evidence="2">The sequence shown here is derived from an EMBL/GenBank/DDBJ whole genome shotgun (WGS) entry which is preliminary data.</text>
</comment>
<evidence type="ECO:0000259" key="1">
    <source>
        <dbReference type="Pfam" id="PF03101"/>
    </source>
</evidence>
<proteinExistence type="predicted"/>
<feature type="domain" description="FAR1" evidence="1">
    <location>
        <begin position="123"/>
        <end position="215"/>
    </location>
</feature>
<accession>A0A9N9CMS1</accession>
<dbReference type="AlphaFoldDB" id="A0A9N9CMS1"/>
<dbReference type="Pfam" id="PF03101">
    <property type="entry name" value="FAR1"/>
    <property type="match status" value="1"/>
</dbReference>
<organism evidence="2 3">
    <name type="scientific">Dentiscutata erythropus</name>
    <dbReference type="NCBI Taxonomy" id="1348616"/>
    <lineage>
        <taxon>Eukaryota</taxon>
        <taxon>Fungi</taxon>
        <taxon>Fungi incertae sedis</taxon>
        <taxon>Mucoromycota</taxon>
        <taxon>Glomeromycotina</taxon>
        <taxon>Glomeromycetes</taxon>
        <taxon>Diversisporales</taxon>
        <taxon>Gigasporaceae</taxon>
        <taxon>Dentiscutata</taxon>
    </lineage>
</organism>
<dbReference type="PANTHER" id="PTHR47718:SF13">
    <property type="entry name" value="OS09G0290500 PROTEIN"/>
    <property type="match status" value="1"/>
</dbReference>
<gene>
    <name evidence="2" type="ORF">DERYTH_LOCUS7820</name>
</gene>
<dbReference type="Proteomes" id="UP000789405">
    <property type="component" value="Unassembled WGS sequence"/>
</dbReference>
<evidence type="ECO:0000313" key="3">
    <source>
        <dbReference type="Proteomes" id="UP000789405"/>
    </source>
</evidence>
<keyword evidence="3" id="KW-1185">Reference proteome</keyword>